<keyword evidence="3" id="KW-1185">Reference proteome</keyword>
<sequence length="393" mass="42480">MPSGVTVMEAEVRAEAVPDARQIWLATIREVKSQLILYATFAPQEEGGWVDLDPAETAAARDPMGSALWPQHQWHAAFEILFGQSSPEATPTRDDMLFFVVLPWLQRDTPYFVRRCKRGMPADLALGGAAAGDVDWRASLLLNLALHTRYSLTVVVCSPEALPTAEETRRAPLPPAAQRVVLEAWPSTAKSSAVDLGAPDGKPERSECTYPDVCFEVSAFDSVFKAQVLEGENTCYSVVLHARVGEWLKSDEERKGRSASTRDNPSNSTIVDDERDAVVFSGYVTRDQLVSAGLVGRAPLLGGRPRAQRVLMTGPGGRGRAEVAVARVSRPLDQARPPPGVSLPRQGGLLRTLRAAAVELAGHGPSWTDFQCALISLELPISQLADAVLGALQ</sequence>
<reference evidence="2" key="1">
    <citation type="submission" date="2021-01" db="EMBL/GenBank/DDBJ databases">
        <authorList>
            <person name="Eckstrom K.M.E."/>
        </authorList>
    </citation>
    <scope>NUCLEOTIDE SEQUENCE</scope>
    <source>
        <strain evidence="2">UVCC 0001</strain>
    </source>
</reference>
<proteinExistence type="predicted"/>
<dbReference type="AlphaFoldDB" id="A0AAD9IF88"/>
<dbReference type="PANTHER" id="PTHR21477:SF13">
    <property type="entry name" value="KIAA0930"/>
    <property type="match status" value="1"/>
</dbReference>
<dbReference type="EMBL" id="JASFZW010000012">
    <property type="protein sequence ID" value="KAK2076029.1"/>
    <property type="molecule type" value="Genomic_DNA"/>
</dbReference>
<name>A0AAD9IF88_PROWI</name>
<gene>
    <name evidence="2" type="ORF">QBZ16_001365</name>
</gene>
<evidence type="ECO:0000313" key="3">
    <source>
        <dbReference type="Proteomes" id="UP001255856"/>
    </source>
</evidence>
<evidence type="ECO:0000256" key="1">
    <source>
        <dbReference type="SAM" id="MobiDB-lite"/>
    </source>
</evidence>
<protein>
    <submittedName>
        <fullName evidence="2">Uncharacterized protein</fullName>
    </submittedName>
</protein>
<feature type="compositionally biased region" description="Polar residues" evidence="1">
    <location>
        <begin position="258"/>
        <end position="270"/>
    </location>
</feature>
<dbReference type="PANTHER" id="PTHR21477">
    <property type="entry name" value="ZGC:172139"/>
    <property type="match status" value="1"/>
</dbReference>
<comment type="caution">
    <text evidence="2">The sequence shown here is derived from an EMBL/GenBank/DDBJ whole genome shotgun (WGS) entry which is preliminary data.</text>
</comment>
<dbReference type="Pfam" id="PF09741">
    <property type="entry name" value="DUF2045"/>
    <property type="match status" value="1"/>
</dbReference>
<feature type="region of interest" description="Disordered" evidence="1">
    <location>
        <begin position="251"/>
        <end position="270"/>
    </location>
</feature>
<dbReference type="Proteomes" id="UP001255856">
    <property type="component" value="Unassembled WGS sequence"/>
</dbReference>
<dbReference type="InterPro" id="IPR019141">
    <property type="entry name" value="DUF2045"/>
</dbReference>
<accession>A0AAD9IF88</accession>
<evidence type="ECO:0000313" key="2">
    <source>
        <dbReference type="EMBL" id="KAK2076029.1"/>
    </source>
</evidence>
<organism evidence="2 3">
    <name type="scientific">Prototheca wickerhamii</name>
    <dbReference type="NCBI Taxonomy" id="3111"/>
    <lineage>
        <taxon>Eukaryota</taxon>
        <taxon>Viridiplantae</taxon>
        <taxon>Chlorophyta</taxon>
        <taxon>core chlorophytes</taxon>
        <taxon>Trebouxiophyceae</taxon>
        <taxon>Chlorellales</taxon>
        <taxon>Chlorellaceae</taxon>
        <taxon>Prototheca</taxon>
    </lineage>
</organism>